<accession>A0ABP5XES1</accession>
<organism evidence="1 2">
    <name type="scientific">Streptomyces macrosporus</name>
    <dbReference type="NCBI Taxonomy" id="44032"/>
    <lineage>
        <taxon>Bacteria</taxon>
        <taxon>Bacillati</taxon>
        <taxon>Actinomycetota</taxon>
        <taxon>Actinomycetes</taxon>
        <taxon>Kitasatosporales</taxon>
        <taxon>Streptomycetaceae</taxon>
        <taxon>Streptomyces</taxon>
    </lineage>
</organism>
<dbReference type="Proteomes" id="UP001501638">
    <property type="component" value="Unassembled WGS sequence"/>
</dbReference>
<name>A0ABP5XES1_9ACTN</name>
<dbReference type="RefSeq" id="WP_344323893.1">
    <property type="nucleotide sequence ID" value="NZ_BAAASZ010000026.1"/>
</dbReference>
<comment type="caution">
    <text evidence="1">The sequence shown here is derived from an EMBL/GenBank/DDBJ whole genome shotgun (WGS) entry which is preliminary data.</text>
</comment>
<gene>
    <name evidence="1" type="ORF">GCM10010405_34860</name>
</gene>
<keyword evidence="2" id="KW-1185">Reference proteome</keyword>
<evidence type="ECO:0000313" key="1">
    <source>
        <dbReference type="EMBL" id="GAA2448521.1"/>
    </source>
</evidence>
<sequence length="141" mass="15558">MPDKTSRRWHGWLDGLHLAAQIADVYDEILRRDGVAYARVPDSAVPAEVRAAAQAATAAYAPELGDVAVRFFGTGKDANFIAFRDLLPPLGRCRPRTGPNEIWLDASLTPEAGYLVAVQCLERLADGDESEFRTYEEGHWS</sequence>
<dbReference type="EMBL" id="BAAASZ010000026">
    <property type="protein sequence ID" value="GAA2448521.1"/>
    <property type="molecule type" value="Genomic_DNA"/>
</dbReference>
<protein>
    <submittedName>
        <fullName evidence="1">Uncharacterized protein</fullName>
    </submittedName>
</protein>
<reference evidence="2" key="1">
    <citation type="journal article" date="2019" name="Int. J. Syst. Evol. Microbiol.">
        <title>The Global Catalogue of Microorganisms (GCM) 10K type strain sequencing project: providing services to taxonomists for standard genome sequencing and annotation.</title>
        <authorList>
            <consortium name="The Broad Institute Genomics Platform"/>
            <consortium name="The Broad Institute Genome Sequencing Center for Infectious Disease"/>
            <person name="Wu L."/>
            <person name="Ma J."/>
        </authorList>
    </citation>
    <scope>NUCLEOTIDE SEQUENCE [LARGE SCALE GENOMIC DNA]</scope>
    <source>
        <strain evidence="2">JCM 6305</strain>
    </source>
</reference>
<proteinExistence type="predicted"/>
<evidence type="ECO:0000313" key="2">
    <source>
        <dbReference type="Proteomes" id="UP001501638"/>
    </source>
</evidence>